<gene>
    <name evidence="1" type="ORF">PZA08_12535</name>
</gene>
<sequence length="602" mass="65403">MTGPPARREFLGVAGIGVFVVAGLLILIAIIVAGDLARKSAAQDIVRQAEATLLLDQALLSSELDRHRATPVVLASEDIILEALRDPAPATLARVNARLDMLAVQTGAAAIYLLNREGRAIAANNYRTPVSFVGDDYAYRPYFKTAMRAGSDEYFAFGSRSGRPGLYLSRRVGVGREADGVIVVKIEFDTVEAAWRRQAEQALVTNRDGVIVLSSDPARRFRTLETLDGERAKALRDSRQFGDAPLTPLTPAITPVDDGRVQVGGEIFVPLRRALPVEDWTLLLLVPVADADRAAGPVRWAAGLAGALLMVVLAWIWRAHLRRLDGQRQQAEVRRELELRVDERTTALTAANVKLRNQIEDRKRTEARLRTLQADLVQANRLAHLGQIVAGVAHEINQPVAAIRANADNALTLLSREQPDEAQAKLTRIQGLTERIGAIVEDLRGFARKTPPRTTTVVVDEAVEGALLLVSSRMREDGVAVERTGEARVSAQADRVRLEQVLVNLLQNAFEALGDRADARIGLDVSTTEDLVVIAVTDNGPGLSKATLRTLFTPFSTTKPNGLGLGLVISRDIVEAFGGSLVVASNGRRGARFEVRLRRNPA</sequence>
<keyword evidence="2" id="KW-1185">Reference proteome</keyword>
<dbReference type="EMBL" id="CP119180">
    <property type="protein sequence ID" value="WOB78137.1"/>
    <property type="molecule type" value="Genomic_DNA"/>
</dbReference>
<name>A0ACD4VJP5_9CAUL</name>
<keyword evidence="1" id="KW-0067">ATP-binding</keyword>
<reference evidence="1" key="1">
    <citation type="submission" date="2023-03" db="EMBL/GenBank/DDBJ databases">
        <title>Genome sequence of Brevundimonas nasdae SJTX8.</title>
        <authorList>
            <person name="Liang R."/>
        </authorList>
    </citation>
    <scope>NUCLEOTIDE SEQUENCE</scope>
    <source>
        <strain evidence="1">X8</strain>
    </source>
</reference>
<protein>
    <submittedName>
        <fullName evidence="1">ATP-binding protein</fullName>
    </submittedName>
</protein>
<evidence type="ECO:0000313" key="1">
    <source>
        <dbReference type="EMBL" id="WOB78137.1"/>
    </source>
</evidence>
<dbReference type="Proteomes" id="UP001302493">
    <property type="component" value="Chromosome"/>
</dbReference>
<accession>A0ACD4VJP5</accession>
<organism evidence="1 2">
    <name type="scientific">Brevundimonas nasdae</name>
    <dbReference type="NCBI Taxonomy" id="172043"/>
    <lineage>
        <taxon>Bacteria</taxon>
        <taxon>Pseudomonadati</taxon>
        <taxon>Pseudomonadota</taxon>
        <taxon>Alphaproteobacteria</taxon>
        <taxon>Caulobacterales</taxon>
        <taxon>Caulobacteraceae</taxon>
        <taxon>Brevundimonas</taxon>
    </lineage>
</organism>
<evidence type="ECO:0000313" key="2">
    <source>
        <dbReference type="Proteomes" id="UP001302493"/>
    </source>
</evidence>
<keyword evidence="1" id="KW-0547">Nucleotide-binding</keyword>
<proteinExistence type="predicted"/>